<dbReference type="Gene3D" id="3.30.1380.10">
    <property type="match status" value="1"/>
</dbReference>
<reference evidence="2 3" key="1">
    <citation type="submission" date="2020-08" db="EMBL/GenBank/DDBJ databases">
        <title>Genomic Encyclopedia of Type Strains, Phase IV (KMG-IV): sequencing the most valuable type-strain genomes for metagenomic binning, comparative biology and taxonomic classification.</title>
        <authorList>
            <person name="Goeker M."/>
        </authorList>
    </citation>
    <scope>NUCLEOTIDE SEQUENCE [LARGE SCALE GENOMIC DNA]</scope>
    <source>
        <strain evidence="2 3">DSM 26944</strain>
    </source>
</reference>
<evidence type="ECO:0000313" key="2">
    <source>
        <dbReference type="EMBL" id="MBB5702591.1"/>
    </source>
</evidence>
<evidence type="ECO:0000313" key="3">
    <source>
        <dbReference type="Proteomes" id="UP000555546"/>
    </source>
</evidence>
<protein>
    <recommendedName>
        <fullName evidence="1">Extensin-like C-terminal domain-containing protein</fullName>
    </recommendedName>
</protein>
<proteinExistence type="predicted"/>
<sequence length="305" mass="33424">MSFKACSKNRPARAGKHPRRLSRLAPSLLLLALLSGCSGERAPRPQADVGSSDIMVPSAPVAQVASAPAAPEEDRIVGLAEEEENHVAQSLPRSQPRYSEDYGFAAPVQNPVTAAENIYAMSNSEAACRTRLKRLGVVFTEKPAIYRSSSCHIENPIEVSGFNSGSIAFKPAATLNCQVTETFARWIKGDLQPAARLRYLSGVNTIYNAGGYSCRTMNNRRGAKMSEHSRGNAIDVTRIVLNNGKDITVRRPGFFAFREKGLLNTVRSDACGYFTTVLGPGYNREHADHFHFDLMQRRSGYRACK</sequence>
<feature type="domain" description="Extensin-like C-terminal" evidence="1">
    <location>
        <begin position="127"/>
        <end position="305"/>
    </location>
</feature>
<dbReference type="Pfam" id="PF06904">
    <property type="entry name" value="Extensin-like_C"/>
    <property type="match status" value="1"/>
</dbReference>
<organism evidence="2 3">
    <name type="scientific">Brucella daejeonensis</name>
    <dbReference type="NCBI Taxonomy" id="659015"/>
    <lineage>
        <taxon>Bacteria</taxon>
        <taxon>Pseudomonadati</taxon>
        <taxon>Pseudomonadota</taxon>
        <taxon>Alphaproteobacteria</taxon>
        <taxon>Hyphomicrobiales</taxon>
        <taxon>Brucellaceae</taxon>
        <taxon>Brucella/Ochrobactrum group</taxon>
        <taxon>Brucella</taxon>
    </lineage>
</organism>
<evidence type="ECO:0000259" key="1">
    <source>
        <dbReference type="Pfam" id="PF06904"/>
    </source>
</evidence>
<name>A0A7W9AY65_9HYPH</name>
<comment type="caution">
    <text evidence="2">The sequence shown here is derived from an EMBL/GenBank/DDBJ whole genome shotgun (WGS) entry which is preliminary data.</text>
</comment>
<dbReference type="InterPro" id="IPR009683">
    <property type="entry name" value="Extensin-like_C"/>
</dbReference>
<dbReference type="InterPro" id="IPR009045">
    <property type="entry name" value="Zn_M74/Hedgehog-like"/>
</dbReference>
<gene>
    <name evidence="2" type="ORF">FHS76_002475</name>
</gene>
<accession>A0A7W9AY65</accession>
<keyword evidence="3" id="KW-1185">Reference proteome</keyword>
<dbReference type="AlphaFoldDB" id="A0A7W9AY65"/>
<dbReference type="RefSeq" id="WP_183652675.1">
    <property type="nucleotide sequence ID" value="NZ_JACIJG010000008.1"/>
</dbReference>
<dbReference type="EMBL" id="JACIJG010000008">
    <property type="protein sequence ID" value="MBB5702591.1"/>
    <property type="molecule type" value="Genomic_DNA"/>
</dbReference>
<dbReference type="Proteomes" id="UP000555546">
    <property type="component" value="Unassembled WGS sequence"/>
</dbReference>